<protein>
    <submittedName>
        <fullName evidence="10">Uncharacterized metal-binding lipoprotein CPn_0349/CP_0411/CPj0349/CpB0356</fullName>
    </submittedName>
</protein>
<evidence type="ECO:0000313" key="15">
    <source>
        <dbReference type="EMBL" id="CRI51503.1"/>
    </source>
</evidence>
<keyword evidence="5" id="KW-0732">Signal</keyword>
<sequence>MDAKMGYIFKVMRWIFCFVACGITFGCTNSGFQNANSRPCILSMNRMIHDCVERVVGNRLATAVLIKGSLDPHAYEMVKGDKDKIAGSAVIFCNGLGLEHTLSLRKHLENNPNSVKLGERLIARGAFVPLEEDGICDPHIWMDLSIWKEAVIEITEVLIEKFPEWSAEFKANSEELVCEMSILDSWAKQCLSTIPENLRYLVSGHNAFSYFTRRYLATPEEVASGAWRSRCISPEGLSPEAQISVRDIMAVVDYINEHDVSVVFPEDTLNQDALKKIVSSLKKSHLVRLAQKPLYSDNVDDNYFSTFKHNVCLITEELGGVALECQR</sequence>
<evidence type="ECO:0000313" key="14">
    <source>
        <dbReference type="EMBL" id="CRI50377.1"/>
    </source>
</evidence>
<dbReference type="RefSeq" id="WP_010882992.1">
    <property type="nucleotide sequence ID" value="NZ_CP160064.1"/>
</dbReference>
<keyword evidence="10" id="KW-0449">Lipoprotein</keyword>
<dbReference type="Gene3D" id="3.40.50.1980">
    <property type="entry name" value="Nitrogenase molybdenum iron protein domain"/>
    <property type="match status" value="2"/>
</dbReference>
<dbReference type="EMBL" id="LN847252">
    <property type="protein sequence ID" value="CRI52711.1"/>
    <property type="molecule type" value="Genomic_DNA"/>
</dbReference>
<dbReference type="PATRIC" id="fig|83558.13.peg.372"/>
<comment type="subcellular location">
    <subcellularLocation>
        <location evidence="1">Periplasm</location>
    </subcellularLocation>
</comment>
<reference evidence="10" key="1">
    <citation type="submission" date="2015-05" db="EMBL/GenBank/DDBJ databases">
        <authorList>
            <person name="Rattei Thomas"/>
        </authorList>
    </citation>
    <scope>NUCLEOTIDE SEQUENCE</scope>
    <source>
        <strain evidence="8">CV15</strain>
        <strain evidence="9">CWL029c</strain>
        <strain evidence="10">GiD</strain>
        <strain evidence="11">MUL2216</strain>
        <strain evidence="12">Panola</strain>
        <strain evidence="14">PB1</strain>
        <strain evidence="13">U1271</strain>
        <strain evidence="15">UZG1</strain>
        <strain evidence="16">Wien2</strain>
        <strain evidence="17">YK41</strain>
    </source>
</reference>
<evidence type="ECO:0000313" key="17">
    <source>
        <dbReference type="EMBL" id="CRI72995.1"/>
    </source>
</evidence>
<evidence type="ECO:0000256" key="5">
    <source>
        <dbReference type="ARBA" id="ARBA00022729"/>
    </source>
</evidence>
<evidence type="ECO:0000256" key="3">
    <source>
        <dbReference type="ARBA" id="ARBA00022448"/>
    </source>
</evidence>
<dbReference type="EMBL" id="LN847245">
    <property type="protein sequence ID" value="CRI51503.1"/>
    <property type="molecule type" value="Genomic_DNA"/>
</dbReference>
<dbReference type="GeneID" id="45050394"/>
<proteinExistence type="inferred from homology"/>
<keyword evidence="3 7" id="KW-0813">Transport</keyword>
<name>A0A0F7WVH7_CHLPN</name>
<dbReference type="CDD" id="cd01016">
    <property type="entry name" value="TroA"/>
    <property type="match status" value="1"/>
</dbReference>
<gene>
    <name evidence="8" type="ORF">BN1224_CV15_B_02840</name>
    <name evidence="10" type="ORF">BN1224_GiD_A_03590</name>
    <name evidence="11" type="ORF">BN1224_MUL2216_E_00840</name>
    <name evidence="12" type="ORF">BN1224_Panola_F_00150</name>
    <name evidence="14" type="ORF">BN1224_PB1_B_03460</name>
    <name evidence="13" type="ORF">BN1224_U1271_C_01870</name>
    <name evidence="15" type="ORF">BN1224_UZG1_A_03580</name>
    <name evidence="16" type="ORF">BN1224_Wien2_E_01320</name>
    <name evidence="17" type="ORF">BN1224_YK41_BI_00070</name>
    <name evidence="9" type="ORF">CWL029c_C_01870</name>
</gene>
<evidence type="ECO:0000313" key="9">
    <source>
        <dbReference type="EMBL" id="CRI40227.1"/>
    </source>
</evidence>
<dbReference type="EMBL" id="LN847240">
    <property type="protein sequence ID" value="CRI50377.1"/>
    <property type="molecule type" value="Genomic_DNA"/>
</dbReference>
<evidence type="ECO:0000256" key="2">
    <source>
        <dbReference type="ARBA" id="ARBA00011028"/>
    </source>
</evidence>
<dbReference type="SUPFAM" id="SSF53807">
    <property type="entry name" value="Helical backbone' metal receptor"/>
    <property type="match status" value="1"/>
</dbReference>
<dbReference type="EMBL" id="LN847008">
    <property type="protein sequence ID" value="CRI41358.1"/>
    <property type="molecule type" value="Genomic_DNA"/>
</dbReference>
<dbReference type="AlphaFoldDB" id="A0A0F7WVH7"/>
<dbReference type="PANTHER" id="PTHR42953:SF1">
    <property type="entry name" value="METAL-BINDING PROTEIN HI_0362-RELATED"/>
    <property type="match status" value="1"/>
</dbReference>
<dbReference type="EMBL" id="LN847226">
    <property type="protein sequence ID" value="CRI45823.1"/>
    <property type="molecule type" value="Genomic_DNA"/>
</dbReference>
<dbReference type="InterPro" id="IPR050492">
    <property type="entry name" value="Bact_metal-bind_prot9"/>
</dbReference>
<dbReference type="Pfam" id="PF01297">
    <property type="entry name" value="ZnuA"/>
    <property type="match status" value="1"/>
</dbReference>
<evidence type="ECO:0000256" key="6">
    <source>
        <dbReference type="ARBA" id="ARBA00022764"/>
    </source>
</evidence>
<evidence type="ECO:0000313" key="8">
    <source>
        <dbReference type="EMBL" id="CRI37961.1"/>
    </source>
</evidence>
<dbReference type="PRINTS" id="PR00690">
    <property type="entry name" value="ADHESNFAMILY"/>
</dbReference>
<dbReference type="GO" id="GO:0030001">
    <property type="term" value="P:metal ion transport"/>
    <property type="evidence" value="ECO:0007669"/>
    <property type="project" value="InterPro"/>
</dbReference>
<evidence type="ECO:0000313" key="10">
    <source>
        <dbReference type="EMBL" id="CRI41358.1"/>
    </source>
</evidence>
<keyword evidence="4" id="KW-0479">Metal-binding</keyword>
<evidence type="ECO:0000313" key="16">
    <source>
        <dbReference type="EMBL" id="CRI52711.1"/>
    </source>
</evidence>
<dbReference type="PRINTS" id="PR00691">
    <property type="entry name" value="ADHESINB"/>
</dbReference>
<dbReference type="PANTHER" id="PTHR42953">
    <property type="entry name" value="HIGH-AFFINITY ZINC UPTAKE SYSTEM PROTEIN ZNUA-RELATED"/>
    <property type="match status" value="1"/>
</dbReference>
<dbReference type="InterPro" id="IPR006129">
    <property type="entry name" value="AdhesinB"/>
</dbReference>
<evidence type="ECO:0000313" key="12">
    <source>
        <dbReference type="EMBL" id="CRI46952.1"/>
    </source>
</evidence>
<dbReference type="GO" id="GO:0042597">
    <property type="term" value="C:periplasmic space"/>
    <property type="evidence" value="ECO:0007669"/>
    <property type="project" value="UniProtKB-SubCell"/>
</dbReference>
<dbReference type="EMBL" id="LN847232">
    <property type="protein sequence ID" value="CRI46952.1"/>
    <property type="molecule type" value="Genomic_DNA"/>
</dbReference>
<evidence type="ECO:0000313" key="11">
    <source>
        <dbReference type="EMBL" id="CRI45823.1"/>
    </source>
</evidence>
<dbReference type="GO" id="GO:0046872">
    <property type="term" value="F:metal ion binding"/>
    <property type="evidence" value="ECO:0007669"/>
    <property type="project" value="UniProtKB-KW"/>
</dbReference>
<evidence type="ECO:0000313" key="13">
    <source>
        <dbReference type="EMBL" id="CRI49247.1"/>
    </source>
</evidence>
<dbReference type="EMBL" id="LN849037">
    <property type="protein sequence ID" value="CRI72995.1"/>
    <property type="molecule type" value="Genomic_DNA"/>
</dbReference>
<organism evidence="10">
    <name type="scientific">Chlamydia pneumoniae</name>
    <name type="common">Chlamydophila pneumoniae</name>
    <dbReference type="NCBI Taxonomy" id="83558"/>
    <lineage>
        <taxon>Bacteria</taxon>
        <taxon>Pseudomonadati</taxon>
        <taxon>Chlamydiota</taxon>
        <taxon>Chlamydiia</taxon>
        <taxon>Chlamydiales</taxon>
        <taxon>Chlamydiaceae</taxon>
        <taxon>Chlamydia/Chlamydophila group</taxon>
        <taxon>Chlamydia</taxon>
    </lineage>
</organism>
<dbReference type="EMBL" id="LN847003">
    <property type="protein sequence ID" value="CRI40227.1"/>
    <property type="molecule type" value="Genomic_DNA"/>
</dbReference>
<dbReference type="InterPro" id="IPR006128">
    <property type="entry name" value="Lipoprotein_PsaA-like"/>
</dbReference>
<evidence type="ECO:0000256" key="7">
    <source>
        <dbReference type="RuleBase" id="RU003512"/>
    </source>
</evidence>
<dbReference type="GO" id="GO:0007155">
    <property type="term" value="P:cell adhesion"/>
    <property type="evidence" value="ECO:0007669"/>
    <property type="project" value="InterPro"/>
</dbReference>
<accession>A0A0F7WVH7</accession>
<evidence type="ECO:0000256" key="1">
    <source>
        <dbReference type="ARBA" id="ARBA00004418"/>
    </source>
</evidence>
<dbReference type="OrthoDB" id="9793396at2"/>
<dbReference type="EMBL" id="LN846998">
    <property type="protein sequence ID" value="CRI37961.1"/>
    <property type="molecule type" value="Genomic_DNA"/>
</dbReference>
<evidence type="ECO:0000256" key="4">
    <source>
        <dbReference type="ARBA" id="ARBA00022723"/>
    </source>
</evidence>
<comment type="similarity">
    <text evidence="2 7">Belongs to the bacterial solute-binding protein 9 family.</text>
</comment>
<dbReference type="SMR" id="A0A0F7WVH7"/>
<dbReference type="PROSITE" id="PS51257">
    <property type="entry name" value="PROKAR_LIPOPROTEIN"/>
    <property type="match status" value="1"/>
</dbReference>
<keyword evidence="6" id="KW-0574">Periplasm</keyword>
<dbReference type="InterPro" id="IPR006127">
    <property type="entry name" value="ZnuA-like"/>
</dbReference>
<dbReference type="EMBL" id="LN847244">
    <property type="protein sequence ID" value="CRI49247.1"/>
    <property type="molecule type" value="Genomic_DNA"/>
</dbReference>